<evidence type="ECO:0000313" key="1">
    <source>
        <dbReference type="EMBL" id="MBR0558708.1"/>
    </source>
</evidence>
<comment type="caution">
    <text evidence="1">The sequence shown here is derived from an EMBL/GenBank/DDBJ whole genome shotgun (WGS) entry which is preliminary data.</text>
</comment>
<evidence type="ECO:0008006" key="3">
    <source>
        <dbReference type="Google" id="ProtNLM"/>
    </source>
</evidence>
<gene>
    <name evidence="1" type="ORF">KB213_01350</name>
</gene>
<sequence>MSQELLPGFKEMLQGWVLKKGPARAPQRITDADADEIARASIEALHQRVIGEGWGSLETLTQGWLVQRQKGQKPSPVGEEDFRAFTLLVLRGLSAPQGKAEEGAVVQAEEEGVEGAESEEVPEDTFRFAREHLARAL</sequence>
<dbReference type="RefSeq" id="WP_211680183.1">
    <property type="nucleotide sequence ID" value="NZ_JAGRQH010000001.1"/>
</dbReference>
<evidence type="ECO:0000313" key="2">
    <source>
        <dbReference type="Proteomes" id="UP000677812"/>
    </source>
</evidence>
<protein>
    <recommendedName>
        <fullName evidence="3">DUF768 domain-containing protein</fullName>
    </recommendedName>
</protein>
<keyword evidence="2" id="KW-1185">Reference proteome</keyword>
<dbReference type="Proteomes" id="UP000677812">
    <property type="component" value="Unassembled WGS sequence"/>
</dbReference>
<name>A0ABS5E489_9PROT</name>
<organism evidence="1 2">
    <name type="scientific">Neokomagataea anthophila</name>
    <dbReference type="NCBI Taxonomy" id="2826925"/>
    <lineage>
        <taxon>Bacteria</taxon>
        <taxon>Pseudomonadati</taxon>
        <taxon>Pseudomonadota</taxon>
        <taxon>Alphaproteobacteria</taxon>
        <taxon>Acetobacterales</taxon>
        <taxon>Acetobacteraceae</taxon>
        <taxon>Neokomagataea</taxon>
    </lineage>
</organism>
<accession>A0ABS5E489</accession>
<dbReference type="EMBL" id="JAGRQH010000001">
    <property type="protein sequence ID" value="MBR0558708.1"/>
    <property type="molecule type" value="Genomic_DNA"/>
</dbReference>
<reference evidence="1 2" key="1">
    <citation type="submission" date="2021-04" db="EMBL/GenBank/DDBJ databases">
        <title>The complete genome sequence of Neokomagataea sp. TBRC 2177.</title>
        <authorList>
            <person name="Charoenyingcharoen P."/>
            <person name="Yukphan P."/>
        </authorList>
    </citation>
    <scope>NUCLEOTIDE SEQUENCE [LARGE SCALE GENOMIC DNA]</scope>
    <source>
        <strain evidence="1 2">TBRC 2177</strain>
    </source>
</reference>
<proteinExistence type="predicted"/>